<evidence type="ECO:0000256" key="1">
    <source>
        <dbReference type="ARBA" id="ARBA00009437"/>
    </source>
</evidence>
<dbReference type="InterPro" id="IPR036390">
    <property type="entry name" value="WH_DNA-bd_sf"/>
</dbReference>
<sequence length="302" mass="31953">MLELKLLRSFVLLAEELHFGRAAERLHIVQPALTQQIQSLERQIGTPLLNRTRGRISLTDAGALVLAEARKTLEQAARTEAIGRLAGRGEVGRLEIGYVGSAGLSALMPALLRDFRGSHPGVDLALAEMAVGNQLAAISAGTLDLGFIRLPPLSLPSGIAVLPLAPEGLVVAVPADHPLAALEAVPVARLAAEPMVLHHPASGAELRNQIDDLCRRHGFSPQVVQAVPQVALTIRLVAAGLGISLVPQTTTWLTVAGVVYRPLADGDARYELALAYRQDDPAPAVRAFLALAEKVVHPNNGI</sequence>
<organism evidence="6 7">
    <name type="scientific">Nitrospirillum iridis</name>
    <dbReference type="NCBI Taxonomy" id="765888"/>
    <lineage>
        <taxon>Bacteria</taxon>
        <taxon>Pseudomonadati</taxon>
        <taxon>Pseudomonadota</taxon>
        <taxon>Alphaproteobacteria</taxon>
        <taxon>Rhodospirillales</taxon>
        <taxon>Azospirillaceae</taxon>
        <taxon>Nitrospirillum</taxon>
    </lineage>
</organism>
<reference evidence="6 7" key="1">
    <citation type="submission" date="2020-08" db="EMBL/GenBank/DDBJ databases">
        <title>Genomic Encyclopedia of Type Strains, Phase IV (KMG-IV): sequencing the most valuable type-strain genomes for metagenomic binning, comparative biology and taxonomic classification.</title>
        <authorList>
            <person name="Goeker M."/>
        </authorList>
    </citation>
    <scope>NUCLEOTIDE SEQUENCE [LARGE SCALE GENOMIC DNA]</scope>
    <source>
        <strain evidence="6 7">DSM 22198</strain>
    </source>
</reference>
<dbReference type="Gene3D" id="1.10.10.10">
    <property type="entry name" value="Winged helix-like DNA-binding domain superfamily/Winged helix DNA-binding domain"/>
    <property type="match status" value="1"/>
</dbReference>
<dbReference type="Pfam" id="PF03466">
    <property type="entry name" value="LysR_substrate"/>
    <property type="match status" value="1"/>
</dbReference>
<comment type="similarity">
    <text evidence="1">Belongs to the LysR transcriptional regulatory family.</text>
</comment>
<proteinExistence type="inferred from homology"/>
<comment type="caution">
    <text evidence="6">The sequence shown here is derived from an EMBL/GenBank/DDBJ whole genome shotgun (WGS) entry which is preliminary data.</text>
</comment>
<evidence type="ECO:0000313" key="7">
    <source>
        <dbReference type="Proteomes" id="UP000539175"/>
    </source>
</evidence>
<dbReference type="PRINTS" id="PR00039">
    <property type="entry name" value="HTHLYSR"/>
</dbReference>
<dbReference type="EMBL" id="JACIIZ010000005">
    <property type="protein sequence ID" value="MBB6251514.1"/>
    <property type="molecule type" value="Genomic_DNA"/>
</dbReference>
<dbReference type="GO" id="GO:0003677">
    <property type="term" value="F:DNA binding"/>
    <property type="evidence" value="ECO:0007669"/>
    <property type="project" value="UniProtKB-KW"/>
</dbReference>
<accession>A0A7X0AZP6</accession>
<dbReference type="CDD" id="cd08414">
    <property type="entry name" value="PBP2_LTTR_aromatics_like"/>
    <property type="match status" value="1"/>
</dbReference>
<dbReference type="SUPFAM" id="SSF46785">
    <property type="entry name" value="Winged helix' DNA-binding domain"/>
    <property type="match status" value="1"/>
</dbReference>
<dbReference type="FunFam" id="1.10.10.10:FF:000001">
    <property type="entry name" value="LysR family transcriptional regulator"/>
    <property type="match status" value="1"/>
</dbReference>
<evidence type="ECO:0000313" key="6">
    <source>
        <dbReference type="EMBL" id="MBB6251514.1"/>
    </source>
</evidence>
<dbReference type="RefSeq" id="WP_184800071.1">
    <property type="nucleotide sequence ID" value="NZ_JACIIZ010000005.1"/>
</dbReference>
<dbReference type="InterPro" id="IPR036388">
    <property type="entry name" value="WH-like_DNA-bd_sf"/>
</dbReference>
<keyword evidence="7" id="KW-1185">Reference proteome</keyword>
<keyword evidence="3 6" id="KW-0238">DNA-binding</keyword>
<keyword evidence="2" id="KW-0805">Transcription regulation</keyword>
<feature type="domain" description="HTH lysR-type" evidence="5">
    <location>
        <begin position="2"/>
        <end position="59"/>
    </location>
</feature>
<dbReference type="Gene3D" id="3.40.190.10">
    <property type="entry name" value="Periplasmic binding protein-like II"/>
    <property type="match status" value="2"/>
</dbReference>
<evidence type="ECO:0000256" key="4">
    <source>
        <dbReference type="ARBA" id="ARBA00023163"/>
    </source>
</evidence>
<name>A0A7X0AZP6_9PROT</name>
<evidence type="ECO:0000256" key="2">
    <source>
        <dbReference type="ARBA" id="ARBA00023015"/>
    </source>
</evidence>
<dbReference type="PROSITE" id="PS50931">
    <property type="entry name" value="HTH_LYSR"/>
    <property type="match status" value="1"/>
</dbReference>
<dbReference type="InterPro" id="IPR005119">
    <property type="entry name" value="LysR_subst-bd"/>
</dbReference>
<evidence type="ECO:0000259" key="5">
    <source>
        <dbReference type="PROSITE" id="PS50931"/>
    </source>
</evidence>
<keyword evidence="4" id="KW-0804">Transcription</keyword>
<dbReference type="InterPro" id="IPR000847">
    <property type="entry name" value="LysR_HTH_N"/>
</dbReference>
<dbReference type="PANTHER" id="PTHR30346:SF28">
    <property type="entry name" value="HTH-TYPE TRANSCRIPTIONAL REGULATOR CYNR"/>
    <property type="match status" value="1"/>
</dbReference>
<dbReference type="SUPFAM" id="SSF53850">
    <property type="entry name" value="Periplasmic binding protein-like II"/>
    <property type="match status" value="1"/>
</dbReference>
<protein>
    <submittedName>
        <fullName evidence="6">DNA-binding transcriptional LysR family regulator</fullName>
    </submittedName>
</protein>
<evidence type="ECO:0000256" key="3">
    <source>
        <dbReference type="ARBA" id="ARBA00023125"/>
    </source>
</evidence>
<dbReference type="Proteomes" id="UP000539175">
    <property type="component" value="Unassembled WGS sequence"/>
</dbReference>
<dbReference type="PANTHER" id="PTHR30346">
    <property type="entry name" value="TRANSCRIPTIONAL DUAL REGULATOR HCAR-RELATED"/>
    <property type="match status" value="1"/>
</dbReference>
<dbReference type="GO" id="GO:0032993">
    <property type="term" value="C:protein-DNA complex"/>
    <property type="evidence" value="ECO:0007669"/>
    <property type="project" value="TreeGrafter"/>
</dbReference>
<dbReference type="AlphaFoldDB" id="A0A7X0AZP6"/>
<dbReference type="GO" id="GO:0003700">
    <property type="term" value="F:DNA-binding transcription factor activity"/>
    <property type="evidence" value="ECO:0007669"/>
    <property type="project" value="InterPro"/>
</dbReference>
<dbReference type="Pfam" id="PF00126">
    <property type="entry name" value="HTH_1"/>
    <property type="match status" value="1"/>
</dbReference>
<gene>
    <name evidence="6" type="ORF">FHS74_002065</name>
</gene>